<dbReference type="InterPro" id="IPR022156">
    <property type="entry name" value="Uncharacterised_YfbK_N"/>
</dbReference>
<evidence type="ECO:0000256" key="1">
    <source>
        <dbReference type="SAM" id="SignalP"/>
    </source>
</evidence>
<dbReference type="PROSITE" id="PS50234">
    <property type="entry name" value="VWFA"/>
    <property type="match status" value="1"/>
</dbReference>
<name>A0A841FVA4_9ACTN</name>
<dbReference type="PANTHER" id="PTHR10579">
    <property type="entry name" value="CALCIUM-ACTIVATED CHLORIDE CHANNEL REGULATOR"/>
    <property type="match status" value="1"/>
</dbReference>
<reference evidence="3 4" key="1">
    <citation type="submission" date="2020-08" db="EMBL/GenBank/DDBJ databases">
        <title>Genomic Encyclopedia of Type Strains, Phase IV (KMG-IV): sequencing the most valuable type-strain genomes for metagenomic binning, comparative biology and taxonomic classification.</title>
        <authorList>
            <person name="Goeker M."/>
        </authorList>
    </citation>
    <scope>NUCLEOTIDE SEQUENCE [LARGE SCALE GENOMIC DNA]</scope>
    <source>
        <strain evidence="3 4">YIM 65646</strain>
    </source>
</reference>
<keyword evidence="4" id="KW-1185">Reference proteome</keyword>
<dbReference type="InterPro" id="IPR002035">
    <property type="entry name" value="VWF_A"/>
</dbReference>
<dbReference type="Pfam" id="PF00092">
    <property type="entry name" value="VWA"/>
    <property type="match status" value="1"/>
</dbReference>
<dbReference type="InterPro" id="IPR021908">
    <property type="entry name" value="YfbK_C"/>
</dbReference>
<dbReference type="InterPro" id="IPR036465">
    <property type="entry name" value="vWFA_dom_sf"/>
</dbReference>
<dbReference type="Proteomes" id="UP000548476">
    <property type="component" value="Unassembled WGS sequence"/>
</dbReference>
<feature type="domain" description="VWFA" evidence="2">
    <location>
        <begin position="135"/>
        <end position="312"/>
    </location>
</feature>
<dbReference type="Pfam" id="PF12034">
    <property type="entry name" value="YfbK_C"/>
    <property type="match status" value="1"/>
</dbReference>
<dbReference type="SMART" id="SM00327">
    <property type="entry name" value="VWA"/>
    <property type="match status" value="1"/>
</dbReference>
<keyword evidence="1" id="KW-0732">Signal</keyword>
<dbReference type="AlphaFoldDB" id="A0A841FVA4"/>
<dbReference type="SUPFAM" id="SSF53300">
    <property type="entry name" value="vWA-like"/>
    <property type="match status" value="1"/>
</dbReference>
<dbReference type="EMBL" id="JACHGT010000027">
    <property type="protein sequence ID" value="MBB6039936.1"/>
    <property type="molecule type" value="Genomic_DNA"/>
</dbReference>
<dbReference type="PROSITE" id="PS51257">
    <property type="entry name" value="PROKAR_LIPOPROTEIN"/>
    <property type="match status" value="1"/>
</dbReference>
<organism evidence="3 4">
    <name type="scientific">Phytomonospora endophytica</name>
    <dbReference type="NCBI Taxonomy" id="714109"/>
    <lineage>
        <taxon>Bacteria</taxon>
        <taxon>Bacillati</taxon>
        <taxon>Actinomycetota</taxon>
        <taxon>Actinomycetes</taxon>
        <taxon>Micromonosporales</taxon>
        <taxon>Micromonosporaceae</taxon>
        <taxon>Phytomonospora</taxon>
    </lineage>
</organism>
<sequence length="475" mass="49979">MSRLPVIRLIAAAGAALVFLAGCSGGGSEQSDSAPNTATGEDDESTFAIDIDTASYDYAARQLEANTLPSGEQIRPEEFVNAFTQDYPEPPGDGIGVVADGTRPPVWYDGAAGARLMRIGLSTKPEPEGERPPAALTFVIDVSGSMADPGKLDLVKAALHHLIDQLAESDAVAIVAYSETAEVLREMTPVSDREALHAAVDALSTESATDLEEGLVSGYEVAGKGFRAGSTNRVILLSDGLANTGSTTADAILGSVAEKAAEGIALLCVGVGAEYGDALMEQLADNGDGFAVYVSKEEQAKELFVSRLPATLTVRARDAKVQVSFDTENVVSYRLLGFENREIADEDFRDDSVDGGEMGPGHTVTALYEVVLKEGASGSVATANVRWLAPADLGSEEAVRTVAVADLDREWLAAAPKLRVSLLAGAFARVLRGDGDRAWLPSLEEEAGAMFAATKDADVQRLERLIVKARELMDS</sequence>
<protein>
    <submittedName>
        <fullName evidence="3">Ca-activated chloride channel family protein</fullName>
    </submittedName>
</protein>
<proteinExistence type="predicted"/>
<comment type="caution">
    <text evidence="3">The sequence shown here is derived from an EMBL/GenBank/DDBJ whole genome shotgun (WGS) entry which is preliminary data.</text>
</comment>
<feature type="signal peptide" evidence="1">
    <location>
        <begin position="1"/>
        <end position="21"/>
    </location>
</feature>
<gene>
    <name evidence="3" type="ORF">HNR73_007835</name>
</gene>
<dbReference type="InterPro" id="IPR051266">
    <property type="entry name" value="CLCR"/>
</dbReference>
<evidence type="ECO:0000259" key="2">
    <source>
        <dbReference type="PROSITE" id="PS50234"/>
    </source>
</evidence>
<evidence type="ECO:0000313" key="3">
    <source>
        <dbReference type="EMBL" id="MBB6039936.1"/>
    </source>
</evidence>
<dbReference type="RefSeq" id="WP_184793008.1">
    <property type="nucleotide sequence ID" value="NZ_BONT01000103.1"/>
</dbReference>
<dbReference type="Gene3D" id="3.40.50.410">
    <property type="entry name" value="von Willebrand factor, type A domain"/>
    <property type="match status" value="1"/>
</dbReference>
<accession>A0A841FVA4</accession>
<evidence type="ECO:0000313" key="4">
    <source>
        <dbReference type="Proteomes" id="UP000548476"/>
    </source>
</evidence>
<dbReference type="Pfam" id="PF12450">
    <property type="entry name" value="vWF_A"/>
    <property type="match status" value="1"/>
</dbReference>
<dbReference type="PANTHER" id="PTHR10579:SF43">
    <property type="entry name" value="ZINC FINGER (C3HC4-TYPE RING FINGER) FAMILY PROTEIN"/>
    <property type="match status" value="1"/>
</dbReference>
<feature type="chain" id="PRO_5039521373" evidence="1">
    <location>
        <begin position="22"/>
        <end position="475"/>
    </location>
</feature>